<feature type="binding site" evidence="7">
    <location>
        <begin position="319"/>
        <end position="323"/>
    </location>
    <ligand>
        <name>FMN</name>
        <dbReference type="ChEBI" id="CHEBI:58210"/>
    </ligand>
</feature>
<dbReference type="PIRSF" id="PIRSF000138">
    <property type="entry name" value="Al-hdrx_acd_dh"/>
    <property type="match status" value="1"/>
</dbReference>
<evidence type="ECO:0000313" key="10">
    <source>
        <dbReference type="Proteomes" id="UP000295765"/>
    </source>
</evidence>
<evidence type="ECO:0000256" key="2">
    <source>
        <dbReference type="ARBA" id="ARBA00022630"/>
    </source>
</evidence>
<evidence type="ECO:0000256" key="5">
    <source>
        <dbReference type="ARBA" id="ARBA00024042"/>
    </source>
</evidence>
<evidence type="ECO:0000256" key="1">
    <source>
        <dbReference type="ARBA" id="ARBA00001917"/>
    </source>
</evidence>
<evidence type="ECO:0000256" key="7">
    <source>
        <dbReference type="PIRSR" id="PIRSR000138-2"/>
    </source>
</evidence>
<keyword evidence="3 7" id="KW-0288">FMN</keyword>
<protein>
    <submittedName>
        <fullName evidence="9">(S)-mandelate dehydrogenase</fullName>
    </submittedName>
</protein>
<feature type="binding site" evidence="7">
    <location>
        <position position="176"/>
    </location>
    <ligand>
        <name>glyoxylate</name>
        <dbReference type="ChEBI" id="CHEBI:36655"/>
    </ligand>
</feature>
<dbReference type="RefSeq" id="WP_132545893.1">
    <property type="nucleotide sequence ID" value="NZ_SLWY01000039.1"/>
</dbReference>
<dbReference type="PROSITE" id="PS51349">
    <property type="entry name" value="FMN_HYDROXY_ACID_DH_2"/>
    <property type="match status" value="1"/>
</dbReference>
<dbReference type="PANTHER" id="PTHR10578:SF107">
    <property type="entry name" value="2-HYDROXYACID OXIDASE 1"/>
    <property type="match status" value="1"/>
</dbReference>
<dbReference type="GO" id="GO:0004459">
    <property type="term" value="F:L-lactate dehydrogenase (NAD+) activity"/>
    <property type="evidence" value="ECO:0007669"/>
    <property type="project" value="TreeGrafter"/>
</dbReference>
<gene>
    <name evidence="9" type="ORF">EV699_1392</name>
</gene>
<comment type="cofactor">
    <cofactor evidence="1">
        <name>FMN</name>
        <dbReference type="ChEBI" id="CHEBI:58210"/>
    </cofactor>
</comment>
<evidence type="ECO:0000313" key="9">
    <source>
        <dbReference type="EMBL" id="TCO75784.1"/>
    </source>
</evidence>
<dbReference type="Gene3D" id="3.20.20.70">
    <property type="entry name" value="Aldolase class I"/>
    <property type="match status" value="1"/>
</dbReference>
<dbReference type="InterPro" id="IPR000262">
    <property type="entry name" value="FMN-dep_DH"/>
</dbReference>
<feature type="binding site" evidence="7">
    <location>
        <begin position="342"/>
        <end position="343"/>
    </location>
    <ligand>
        <name>FMN</name>
        <dbReference type="ChEBI" id="CHEBI:58210"/>
    </ligand>
</feature>
<keyword evidence="10" id="KW-1185">Reference proteome</keyword>
<feature type="binding site" evidence="7">
    <location>
        <begin position="88"/>
        <end position="90"/>
    </location>
    <ligand>
        <name>FMN</name>
        <dbReference type="ChEBI" id="CHEBI:58210"/>
    </ligand>
</feature>
<name>A0A4R2KQA2_9GAMM</name>
<keyword evidence="2 7" id="KW-0285">Flavoprotein</keyword>
<proteinExistence type="inferred from homology"/>
<dbReference type="AlphaFoldDB" id="A0A4R2KQA2"/>
<feature type="binding site" evidence="7">
    <location>
        <position position="167"/>
    </location>
    <ligand>
        <name>glyoxylate</name>
        <dbReference type="ChEBI" id="CHEBI:36655"/>
    </ligand>
</feature>
<dbReference type="Proteomes" id="UP000295765">
    <property type="component" value="Unassembled WGS sequence"/>
</dbReference>
<dbReference type="EMBL" id="SLWY01000039">
    <property type="protein sequence ID" value="TCO75784.1"/>
    <property type="molecule type" value="Genomic_DNA"/>
</dbReference>
<organism evidence="9 10">
    <name type="scientific">Plasticicumulans lactativorans</name>
    <dbReference type="NCBI Taxonomy" id="1133106"/>
    <lineage>
        <taxon>Bacteria</taxon>
        <taxon>Pseudomonadati</taxon>
        <taxon>Pseudomonadota</taxon>
        <taxon>Gammaproteobacteria</taxon>
        <taxon>Candidatus Competibacteraceae</taxon>
        <taxon>Plasticicumulans</taxon>
    </lineage>
</organism>
<keyword evidence="4" id="KW-0560">Oxidoreductase</keyword>
<dbReference type="InterPro" id="IPR013785">
    <property type="entry name" value="Aldolase_TIM"/>
</dbReference>
<dbReference type="PANTHER" id="PTHR10578">
    <property type="entry name" value="S -2-HYDROXY-ACID OXIDASE-RELATED"/>
    <property type="match status" value="1"/>
</dbReference>
<feature type="binding site" evidence="7">
    <location>
        <position position="117"/>
    </location>
    <ligand>
        <name>FMN</name>
        <dbReference type="ChEBI" id="CHEBI:58210"/>
    </ligand>
</feature>
<dbReference type="InterPro" id="IPR012133">
    <property type="entry name" value="Alpha-hydoxy_acid_DH_FMN"/>
</dbReference>
<dbReference type="GO" id="GO:0010181">
    <property type="term" value="F:FMN binding"/>
    <property type="evidence" value="ECO:0007669"/>
    <property type="project" value="InterPro"/>
</dbReference>
<dbReference type="FunFam" id="3.20.20.70:FF:000029">
    <property type="entry name" value="L-lactate dehydrogenase"/>
    <property type="match status" value="1"/>
</dbReference>
<dbReference type="OrthoDB" id="9770452at2"/>
<dbReference type="InterPro" id="IPR037396">
    <property type="entry name" value="FMN_HAD"/>
</dbReference>
<reference evidence="9 10" key="1">
    <citation type="submission" date="2019-03" db="EMBL/GenBank/DDBJ databases">
        <title>Genomic Encyclopedia of Type Strains, Phase IV (KMG-IV): sequencing the most valuable type-strain genomes for metagenomic binning, comparative biology and taxonomic classification.</title>
        <authorList>
            <person name="Goeker M."/>
        </authorList>
    </citation>
    <scope>NUCLEOTIDE SEQUENCE [LARGE SCALE GENOMIC DNA]</scope>
    <source>
        <strain evidence="9 10">DSM 25287</strain>
    </source>
</reference>
<dbReference type="Pfam" id="PF01070">
    <property type="entry name" value="FMN_dh"/>
    <property type="match status" value="1"/>
</dbReference>
<feature type="binding site" evidence="7">
    <location>
        <position position="291"/>
    </location>
    <ligand>
        <name>glyoxylate</name>
        <dbReference type="ChEBI" id="CHEBI:36655"/>
    </ligand>
</feature>
<dbReference type="CDD" id="cd02809">
    <property type="entry name" value="alpha_hydroxyacid_oxid_FMN"/>
    <property type="match status" value="1"/>
</dbReference>
<evidence type="ECO:0000256" key="4">
    <source>
        <dbReference type="ARBA" id="ARBA00023002"/>
    </source>
</evidence>
<sequence>MSRRWYRGTDFKRALTIEELRGVARQRTPHFAFEYVEGGAEDEHTLRRNRSVFDDYVLLPNTLVDVSQRNLKTTVFGREMAAPFAIAPTGFNGMLTHKADVALARAAKAAGIPFTLSTVSTASIEEIASAAAGARHWMQLYVLRSREFAKHIVERALAADYEALLVTTDVPVFGHREWDKRNFSRPMQLSLRSKLDVLRHPRWLFDVMIPHGVPRFGNLSAFLPKGQDSAEKGVAFVGQELDQTLDWEAMRWVRDLWPRKLVIKGVLGVDDARRAVEIGADGIVLTNHGGRQLDSTLAPLEVLPQVRAAVGDKLTLLIDSGFRRGADIVKARALGADAVLLGRATLYGVAAGGEAGAAHALEILRSEVDRVLALIGRPDINQVGPDCVMKRSS</sequence>
<feature type="binding site" evidence="7">
    <location>
        <position position="288"/>
    </location>
    <ligand>
        <name>glyoxylate</name>
        <dbReference type="ChEBI" id="CHEBI:36655"/>
    </ligand>
</feature>
<accession>A0A4R2KQA2</accession>
<comment type="caution">
    <text evidence="9">The sequence shown here is derived from an EMBL/GenBank/DDBJ whole genome shotgun (WGS) entry which is preliminary data.</text>
</comment>
<feature type="binding site" evidence="7">
    <location>
        <position position="141"/>
    </location>
    <ligand>
        <name>glyoxylate</name>
        <dbReference type="ChEBI" id="CHEBI:36655"/>
    </ligand>
</feature>
<feature type="binding site" evidence="7">
    <location>
        <position position="139"/>
    </location>
    <ligand>
        <name>FMN</name>
        <dbReference type="ChEBI" id="CHEBI:58210"/>
    </ligand>
</feature>
<dbReference type="SUPFAM" id="SSF51395">
    <property type="entry name" value="FMN-linked oxidoreductases"/>
    <property type="match status" value="1"/>
</dbReference>
<evidence type="ECO:0000256" key="3">
    <source>
        <dbReference type="ARBA" id="ARBA00022643"/>
    </source>
</evidence>
<feature type="binding site" evidence="7">
    <location>
        <position position="35"/>
    </location>
    <ligand>
        <name>glyoxylate</name>
        <dbReference type="ChEBI" id="CHEBI:36655"/>
    </ligand>
</feature>
<evidence type="ECO:0000256" key="6">
    <source>
        <dbReference type="PIRSR" id="PIRSR000138-1"/>
    </source>
</evidence>
<feature type="active site" description="Proton acceptor" evidence="6">
    <location>
        <position position="288"/>
    </location>
</feature>
<feature type="domain" description="FMN hydroxy acid dehydrogenase" evidence="8">
    <location>
        <begin position="9"/>
        <end position="393"/>
    </location>
</feature>
<feature type="binding site" evidence="7">
    <location>
        <position position="264"/>
    </location>
    <ligand>
        <name>FMN</name>
        <dbReference type="ChEBI" id="CHEBI:58210"/>
    </ligand>
</feature>
<evidence type="ECO:0000259" key="8">
    <source>
        <dbReference type="PROSITE" id="PS51349"/>
    </source>
</evidence>
<dbReference type="GO" id="GO:0005886">
    <property type="term" value="C:plasma membrane"/>
    <property type="evidence" value="ECO:0007669"/>
    <property type="project" value="TreeGrafter"/>
</dbReference>
<dbReference type="GO" id="GO:0009060">
    <property type="term" value="P:aerobic respiration"/>
    <property type="evidence" value="ECO:0007669"/>
    <property type="project" value="TreeGrafter"/>
</dbReference>
<comment type="similarity">
    <text evidence="5">Belongs to the FMN-dependent alpha-hydroxy acid dehydrogenase family.</text>
</comment>